<dbReference type="Proteomes" id="UP001295469">
    <property type="component" value="Chromosome C07"/>
</dbReference>
<feature type="transmembrane region" description="Helical" evidence="1">
    <location>
        <begin position="20"/>
        <end position="42"/>
    </location>
</feature>
<evidence type="ECO:0000313" key="2">
    <source>
        <dbReference type="EMBL" id="CAF1971008.1"/>
    </source>
</evidence>
<gene>
    <name evidence="2" type="ORF">DARMORV10_C07P16680.1</name>
</gene>
<protein>
    <submittedName>
        <fullName evidence="2">(rape) hypothetical protein</fullName>
    </submittedName>
</protein>
<proteinExistence type="predicted"/>
<name>A0A816LT77_BRANA</name>
<keyword evidence="1" id="KW-1133">Transmembrane helix</keyword>
<dbReference type="EMBL" id="HG994371">
    <property type="protein sequence ID" value="CAF1971008.1"/>
    <property type="molecule type" value="Genomic_DNA"/>
</dbReference>
<sequence length="175" mass="19053">MSSSSFFCIVSPIGELLTTIHLIAVAVSIYLIAVAVSIYLIATASTVHLVATASSTTAIFVVPPTSLSVDVHPTLFLGAAPLLARKTTGSTQPELGSPDLLGFASPRRLHHSTLPQIPPPRPDSLWLHLTLVRLHCVSTLFRLSLLHLRHQCCSFGRHNFLLLLLRRRHICLVTV</sequence>
<reference evidence="2" key="1">
    <citation type="submission" date="2021-01" db="EMBL/GenBank/DDBJ databases">
        <authorList>
            <consortium name="Genoscope - CEA"/>
            <person name="William W."/>
        </authorList>
    </citation>
    <scope>NUCLEOTIDE SEQUENCE</scope>
</reference>
<evidence type="ECO:0000256" key="1">
    <source>
        <dbReference type="SAM" id="Phobius"/>
    </source>
</evidence>
<keyword evidence="1" id="KW-0812">Transmembrane</keyword>
<accession>A0A816LT77</accession>
<dbReference type="AlphaFoldDB" id="A0A816LT77"/>
<keyword evidence="1" id="KW-0472">Membrane</keyword>
<organism evidence="2">
    <name type="scientific">Brassica napus</name>
    <name type="common">Rape</name>
    <dbReference type="NCBI Taxonomy" id="3708"/>
    <lineage>
        <taxon>Eukaryota</taxon>
        <taxon>Viridiplantae</taxon>
        <taxon>Streptophyta</taxon>
        <taxon>Embryophyta</taxon>
        <taxon>Tracheophyta</taxon>
        <taxon>Spermatophyta</taxon>
        <taxon>Magnoliopsida</taxon>
        <taxon>eudicotyledons</taxon>
        <taxon>Gunneridae</taxon>
        <taxon>Pentapetalae</taxon>
        <taxon>rosids</taxon>
        <taxon>malvids</taxon>
        <taxon>Brassicales</taxon>
        <taxon>Brassicaceae</taxon>
        <taxon>Brassiceae</taxon>
        <taxon>Brassica</taxon>
    </lineage>
</organism>